<accession>A0A382A6Z1</accession>
<dbReference type="AlphaFoldDB" id="A0A382A6Z1"/>
<evidence type="ECO:0008006" key="2">
    <source>
        <dbReference type="Google" id="ProtNLM"/>
    </source>
</evidence>
<feature type="non-terminal residue" evidence="1">
    <location>
        <position position="1"/>
    </location>
</feature>
<gene>
    <name evidence="1" type="ORF">METZ01_LOCUS150058</name>
</gene>
<evidence type="ECO:0000313" key="1">
    <source>
        <dbReference type="EMBL" id="SVA97204.1"/>
    </source>
</evidence>
<dbReference type="EMBL" id="UINC01024139">
    <property type="protein sequence ID" value="SVA97204.1"/>
    <property type="molecule type" value="Genomic_DNA"/>
</dbReference>
<feature type="non-terminal residue" evidence="1">
    <location>
        <position position="70"/>
    </location>
</feature>
<sequence length="70" mass="8416">MNRYQFEDLISEYIENELSLSKRKEFEAYLEMHPDAKNLVESITKTREEMNSFPIRKVFPGFNKRLTAKI</sequence>
<proteinExistence type="predicted"/>
<organism evidence="1">
    <name type="scientific">marine metagenome</name>
    <dbReference type="NCBI Taxonomy" id="408172"/>
    <lineage>
        <taxon>unclassified sequences</taxon>
        <taxon>metagenomes</taxon>
        <taxon>ecological metagenomes</taxon>
    </lineage>
</organism>
<protein>
    <recommendedName>
        <fullName evidence="2">Zinc-finger domain-containing protein</fullName>
    </recommendedName>
</protein>
<name>A0A382A6Z1_9ZZZZ</name>
<reference evidence="1" key="1">
    <citation type="submission" date="2018-05" db="EMBL/GenBank/DDBJ databases">
        <authorList>
            <person name="Lanie J.A."/>
            <person name="Ng W.-L."/>
            <person name="Kazmierczak K.M."/>
            <person name="Andrzejewski T.M."/>
            <person name="Davidsen T.M."/>
            <person name="Wayne K.J."/>
            <person name="Tettelin H."/>
            <person name="Glass J.I."/>
            <person name="Rusch D."/>
            <person name="Podicherti R."/>
            <person name="Tsui H.-C.T."/>
            <person name="Winkler M.E."/>
        </authorList>
    </citation>
    <scope>NUCLEOTIDE SEQUENCE</scope>
</reference>